<dbReference type="PROSITE" id="PS50102">
    <property type="entry name" value="RRM"/>
    <property type="match status" value="1"/>
</dbReference>
<name>A0A9P4U8X7_9PLEO</name>
<reference evidence="3" key="1">
    <citation type="journal article" date="2020" name="Stud. Mycol.">
        <title>101 Dothideomycetes genomes: a test case for predicting lifestyles and emergence of pathogens.</title>
        <authorList>
            <person name="Haridas S."/>
            <person name="Albert R."/>
            <person name="Binder M."/>
            <person name="Bloem J."/>
            <person name="Labutti K."/>
            <person name="Salamov A."/>
            <person name="Andreopoulos B."/>
            <person name="Baker S."/>
            <person name="Barry K."/>
            <person name="Bills G."/>
            <person name="Bluhm B."/>
            <person name="Cannon C."/>
            <person name="Castanera R."/>
            <person name="Culley D."/>
            <person name="Daum C."/>
            <person name="Ezra D."/>
            <person name="Gonzalez J."/>
            <person name="Henrissat B."/>
            <person name="Kuo A."/>
            <person name="Liang C."/>
            <person name="Lipzen A."/>
            <person name="Lutzoni F."/>
            <person name="Magnuson J."/>
            <person name="Mondo S."/>
            <person name="Nolan M."/>
            <person name="Ohm R."/>
            <person name="Pangilinan J."/>
            <person name="Park H.-J."/>
            <person name="Ramirez L."/>
            <person name="Alfaro M."/>
            <person name="Sun H."/>
            <person name="Tritt A."/>
            <person name="Yoshinaga Y."/>
            <person name="Zwiers L.-H."/>
            <person name="Turgeon B."/>
            <person name="Goodwin S."/>
            <person name="Spatafora J."/>
            <person name="Crous P."/>
            <person name="Grigoriev I."/>
        </authorList>
    </citation>
    <scope>NUCLEOTIDE SEQUENCE</scope>
    <source>
        <strain evidence="3">CBS 690.94</strain>
    </source>
</reference>
<evidence type="ECO:0000313" key="4">
    <source>
        <dbReference type="Proteomes" id="UP000799764"/>
    </source>
</evidence>
<dbReference type="SMART" id="SM00360">
    <property type="entry name" value="RRM"/>
    <property type="match status" value="1"/>
</dbReference>
<dbReference type="InterPro" id="IPR012677">
    <property type="entry name" value="Nucleotide-bd_a/b_plait_sf"/>
</dbReference>
<organism evidence="3 4">
    <name type="scientific">Karstenula rhodostoma CBS 690.94</name>
    <dbReference type="NCBI Taxonomy" id="1392251"/>
    <lineage>
        <taxon>Eukaryota</taxon>
        <taxon>Fungi</taxon>
        <taxon>Dikarya</taxon>
        <taxon>Ascomycota</taxon>
        <taxon>Pezizomycotina</taxon>
        <taxon>Dothideomycetes</taxon>
        <taxon>Pleosporomycetidae</taxon>
        <taxon>Pleosporales</taxon>
        <taxon>Massarineae</taxon>
        <taxon>Didymosphaeriaceae</taxon>
        <taxon>Karstenula</taxon>
    </lineage>
</organism>
<keyword evidence="4" id="KW-1185">Reference proteome</keyword>
<dbReference type="InterPro" id="IPR035979">
    <property type="entry name" value="RBD_domain_sf"/>
</dbReference>
<evidence type="ECO:0000256" key="1">
    <source>
        <dbReference type="PROSITE-ProRule" id="PRU00176"/>
    </source>
</evidence>
<dbReference type="GO" id="GO:0003723">
    <property type="term" value="F:RNA binding"/>
    <property type="evidence" value="ECO:0007669"/>
    <property type="project" value="UniProtKB-UniRule"/>
</dbReference>
<evidence type="ECO:0000313" key="3">
    <source>
        <dbReference type="EMBL" id="KAF2440497.1"/>
    </source>
</evidence>
<dbReference type="InterPro" id="IPR000504">
    <property type="entry name" value="RRM_dom"/>
</dbReference>
<dbReference type="Pfam" id="PF00076">
    <property type="entry name" value="RRM_1"/>
    <property type="match status" value="1"/>
</dbReference>
<feature type="domain" description="RRM" evidence="2">
    <location>
        <begin position="199"/>
        <end position="277"/>
    </location>
</feature>
<evidence type="ECO:0000259" key="2">
    <source>
        <dbReference type="PROSITE" id="PS50102"/>
    </source>
</evidence>
<comment type="caution">
    <text evidence="3">The sequence shown here is derived from an EMBL/GenBank/DDBJ whole genome shotgun (WGS) entry which is preliminary data.</text>
</comment>
<dbReference type="Gene3D" id="3.30.70.330">
    <property type="match status" value="1"/>
</dbReference>
<keyword evidence="1" id="KW-0694">RNA-binding</keyword>
<dbReference type="OrthoDB" id="1049195at2759"/>
<dbReference type="SUPFAM" id="SSF54928">
    <property type="entry name" value="RNA-binding domain, RBD"/>
    <property type="match status" value="1"/>
</dbReference>
<dbReference type="CDD" id="cd00590">
    <property type="entry name" value="RRM_SF"/>
    <property type="match status" value="1"/>
</dbReference>
<proteinExistence type="predicted"/>
<dbReference type="Proteomes" id="UP000799764">
    <property type="component" value="Unassembled WGS sequence"/>
</dbReference>
<accession>A0A9P4U8X7</accession>
<dbReference type="EMBL" id="MU001507">
    <property type="protein sequence ID" value="KAF2440497.1"/>
    <property type="molecule type" value="Genomic_DNA"/>
</dbReference>
<sequence length="297" mass="32322">MSFSVSRNDADGDYLLVVSGQLRKDPYLADWKAFKDHIRKVVREQPGWSNVCEGNIRGDMQGWCRLKHKEDANSVYSAYSKQVVIHIFATSLRTGYWDLLKCNCNRHFGVGERGHSPGRSGIDVNAVNQVFGKRESASAAYYAVPGQPSYQYNGYYQATPYAPPAAYPYPGTPMQPVYSQSSGGLPVNVSRGAVITETRGIFLQGLNYSVGNSELATLLNSAGLRPEQANVHKDSRGASKGVATARFSTKAEAEYAVSKLNGTGHAGKTLTVRMDTNSTVIGSLEPFVVDGSNKSVY</sequence>
<dbReference type="AlphaFoldDB" id="A0A9P4U8X7"/>
<protein>
    <recommendedName>
        <fullName evidence="2">RRM domain-containing protein</fullName>
    </recommendedName>
</protein>
<gene>
    <name evidence="3" type="ORF">P171DRAFT_447447</name>
</gene>